<evidence type="ECO:0000313" key="2">
    <source>
        <dbReference type="EnsemblMetazoa" id="XP_019759324.1"/>
    </source>
</evidence>
<evidence type="ECO:0000313" key="3">
    <source>
        <dbReference type="Proteomes" id="UP000019118"/>
    </source>
</evidence>
<name>A0AAR5PE43_DENPD</name>
<sequence length="111" mass="12707">MNVLVSFFATMIFTSILLETAILAVSHPITHASVCSLEDLKVRLRDSCSELRVPTHFGEFERTRRSYSDISPDASKPNYYVRVKRDQVQVICCTPKLIPTYGHRCIDFYSC</sequence>
<keyword evidence="3" id="KW-1185">Reference proteome</keyword>
<protein>
    <submittedName>
        <fullName evidence="2">Uncharacterized protein</fullName>
    </submittedName>
</protein>
<reference evidence="3" key="1">
    <citation type="journal article" date="2013" name="Genome Biol.">
        <title>Draft genome of the mountain pine beetle, Dendroctonus ponderosae Hopkins, a major forest pest.</title>
        <authorList>
            <person name="Keeling C.I."/>
            <person name="Yuen M.M."/>
            <person name="Liao N.Y."/>
            <person name="Docking T.R."/>
            <person name="Chan S.K."/>
            <person name="Taylor G.A."/>
            <person name="Palmquist D.L."/>
            <person name="Jackman S.D."/>
            <person name="Nguyen A."/>
            <person name="Li M."/>
            <person name="Henderson H."/>
            <person name="Janes J.K."/>
            <person name="Zhao Y."/>
            <person name="Pandoh P."/>
            <person name="Moore R."/>
            <person name="Sperling F.A."/>
            <person name="Huber D.P."/>
            <person name="Birol I."/>
            <person name="Jones S.J."/>
            <person name="Bohlmann J."/>
        </authorList>
    </citation>
    <scope>NUCLEOTIDE SEQUENCE</scope>
</reference>
<dbReference type="GeneID" id="109537167"/>
<keyword evidence="1" id="KW-0732">Signal</keyword>
<feature type="signal peptide" evidence="1">
    <location>
        <begin position="1"/>
        <end position="32"/>
    </location>
</feature>
<dbReference type="EnsemblMetazoa" id="XM_019903765.1">
    <property type="protein sequence ID" value="XP_019759324.1"/>
    <property type="gene ID" value="LOC109537167"/>
</dbReference>
<evidence type="ECO:0000256" key="1">
    <source>
        <dbReference type="SAM" id="SignalP"/>
    </source>
</evidence>
<organism evidence="2 3">
    <name type="scientific">Dendroctonus ponderosae</name>
    <name type="common">Mountain pine beetle</name>
    <dbReference type="NCBI Taxonomy" id="77166"/>
    <lineage>
        <taxon>Eukaryota</taxon>
        <taxon>Metazoa</taxon>
        <taxon>Ecdysozoa</taxon>
        <taxon>Arthropoda</taxon>
        <taxon>Hexapoda</taxon>
        <taxon>Insecta</taxon>
        <taxon>Pterygota</taxon>
        <taxon>Neoptera</taxon>
        <taxon>Endopterygota</taxon>
        <taxon>Coleoptera</taxon>
        <taxon>Polyphaga</taxon>
        <taxon>Cucujiformia</taxon>
        <taxon>Curculionidae</taxon>
        <taxon>Scolytinae</taxon>
        <taxon>Dendroctonus</taxon>
    </lineage>
</organism>
<dbReference type="AlphaFoldDB" id="A0AAR5PE43"/>
<reference evidence="2" key="2">
    <citation type="submission" date="2024-08" db="UniProtKB">
        <authorList>
            <consortium name="EnsemblMetazoa"/>
        </authorList>
    </citation>
    <scope>IDENTIFICATION</scope>
</reference>
<dbReference type="RefSeq" id="XP_019759324.1">
    <property type="nucleotide sequence ID" value="XM_019903765.2"/>
</dbReference>
<dbReference type="Proteomes" id="UP000019118">
    <property type="component" value="Unassembled WGS sequence"/>
</dbReference>
<dbReference type="KEGG" id="dpa:109537167"/>
<accession>A0AAR5PE43</accession>
<feature type="chain" id="PRO_5043456714" evidence="1">
    <location>
        <begin position="33"/>
        <end position="111"/>
    </location>
</feature>
<proteinExistence type="predicted"/>